<organism evidence="1">
    <name type="scientific">Longilinea arvoryzae</name>
    <dbReference type="NCBI Taxonomy" id="360412"/>
    <lineage>
        <taxon>Bacteria</taxon>
        <taxon>Bacillati</taxon>
        <taxon>Chloroflexota</taxon>
        <taxon>Anaerolineae</taxon>
        <taxon>Anaerolineales</taxon>
        <taxon>Anaerolineaceae</taxon>
        <taxon>Longilinea</taxon>
    </lineage>
</organism>
<dbReference type="EMBL" id="DF967972">
    <property type="protein sequence ID" value="GAP14017.1"/>
    <property type="molecule type" value="Genomic_DNA"/>
</dbReference>
<proteinExistence type="predicted"/>
<sequence>MSNRNIGTKWGWLRNGLQLAFVFVLIAGLALVQTPFTAQAATIPTFDIVKVVVDDSVTIRTHNFPANMTFTVRMGKIGTRAIGGIEITKTDSGKGGSFDVTYKIPADLKGLAQIAIRMDGSLGYYAYNWFYNKTSTSTTATPVPSGPIPTFSISAVVKDDSVTIKTSNFPANRTFTVLMGKIGTRAVGGVEVGKTDSGKGGSFEATYKIPASLKGLSQIAIRMDSSPYFAYNWFYNSSTGTGGTGGVTPTPIPGYTGYPTFSIIGVDRDNTVTIRAKNLPPHVTFTVRMGKYGTLGLGGTQVATTDSGAGGSMDVTYTIPSGLKGLDRIAIRMDSAPGYFAYNWFWNNDAP</sequence>
<dbReference type="Proteomes" id="UP000055060">
    <property type="component" value="Unassembled WGS sequence"/>
</dbReference>
<accession>A0A0S7BJG8</accession>
<dbReference type="AlphaFoldDB" id="A0A0S7BJG8"/>
<name>A0A0S7BJG8_9CHLR</name>
<evidence type="ECO:0000313" key="2">
    <source>
        <dbReference type="Proteomes" id="UP000055060"/>
    </source>
</evidence>
<dbReference type="RefSeq" id="WP_075073307.1">
    <property type="nucleotide sequence ID" value="NZ_DF967972.1"/>
</dbReference>
<reference evidence="1" key="1">
    <citation type="submission" date="2015-07" db="EMBL/GenBank/DDBJ databases">
        <title>Draft Genome Sequences of Anaerolinea thermolimosa IMO-1, Bellilinea caldifistulae GOMI-1, Leptolinea tardivitalis YMTK-2, Levilinea saccharolytica KIBI-1,Longilinea arvoryzae KOME-1, Previously Described as Members of the Anaerolineaceae (Chloroflexi).</title>
        <authorList>
            <person name="Sekiguchi Y."/>
            <person name="Ohashi A."/>
            <person name="Matsuura N."/>
            <person name="Tourlousse M.D."/>
        </authorList>
    </citation>
    <scope>NUCLEOTIDE SEQUENCE [LARGE SCALE GENOMIC DNA]</scope>
    <source>
        <strain evidence="1">KOME-1</strain>
    </source>
</reference>
<protein>
    <submittedName>
        <fullName evidence="1">Uncharacterized protein</fullName>
    </submittedName>
</protein>
<keyword evidence="2" id="KW-1185">Reference proteome</keyword>
<evidence type="ECO:0000313" key="1">
    <source>
        <dbReference type="EMBL" id="GAP14017.1"/>
    </source>
</evidence>
<gene>
    <name evidence="1" type="ORF">LARV_01777</name>
</gene>
<dbReference type="OrthoDB" id="159404at2"/>